<keyword evidence="3" id="KW-1185">Reference proteome</keyword>
<sequence>MNDVVFVALISAGSAIVTALATQFLAARVANRSAVRAEQRETRQWQRTQESRQEELRRSDAREALEWERAETLRIQALQDARLRELWGHVLAARWQVLDMLDRLPVTGRPRPVAGPVSSERLPEHAAGQAYCVALIGLAAVGPSAKAFYVATSDVQRAMLSVDESAIHEAVGEWSDSYKALEICVASLADDLVLPESA</sequence>
<reference evidence="3" key="1">
    <citation type="journal article" date="2019" name="Int. J. Syst. Evol. Microbiol.">
        <title>The Global Catalogue of Microorganisms (GCM) 10K type strain sequencing project: providing services to taxonomists for standard genome sequencing and annotation.</title>
        <authorList>
            <consortium name="The Broad Institute Genomics Platform"/>
            <consortium name="The Broad Institute Genome Sequencing Center for Infectious Disease"/>
            <person name="Wu L."/>
            <person name="Ma J."/>
        </authorList>
    </citation>
    <scope>NUCLEOTIDE SEQUENCE [LARGE SCALE GENOMIC DNA]</scope>
    <source>
        <strain evidence="3">CCUG 62793</strain>
    </source>
</reference>
<feature type="region of interest" description="Disordered" evidence="1">
    <location>
        <begin position="38"/>
        <end position="60"/>
    </location>
</feature>
<evidence type="ECO:0000256" key="1">
    <source>
        <dbReference type="SAM" id="MobiDB-lite"/>
    </source>
</evidence>
<evidence type="ECO:0000313" key="2">
    <source>
        <dbReference type="EMBL" id="MFD2317992.1"/>
    </source>
</evidence>
<dbReference type="RefSeq" id="WP_380104710.1">
    <property type="nucleotide sequence ID" value="NZ_JBHSIH010000001.1"/>
</dbReference>
<dbReference type="Proteomes" id="UP001597287">
    <property type="component" value="Unassembled WGS sequence"/>
</dbReference>
<gene>
    <name evidence="2" type="ORF">ACFSPV_04705</name>
</gene>
<comment type="caution">
    <text evidence="2">The sequence shown here is derived from an EMBL/GenBank/DDBJ whole genome shotgun (WGS) entry which is preliminary data.</text>
</comment>
<evidence type="ECO:0008006" key="4">
    <source>
        <dbReference type="Google" id="ProtNLM"/>
    </source>
</evidence>
<proteinExistence type="predicted"/>
<protein>
    <recommendedName>
        <fullName evidence="4">Secreted protein</fullName>
    </recommendedName>
</protein>
<accession>A0ABW5EK01</accession>
<organism evidence="2 3">
    <name type="scientific">Delftia deserti</name>
    <dbReference type="NCBI Taxonomy" id="1651218"/>
    <lineage>
        <taxon>Bacteria</taxon>
        <taxon>Pseudomonadati</taxon>
        <taxon>Pseudomonadota</taxon>
        <taxon>Betaproteobacteria</taxon>
        <taxon>Burkholderiales</taxon>
        <taxon>Comamonadaceae</taxon>
        <taxon>Delftia</taxon>
    </lineage>
</organism>
<evidence type="ECO:0000313" key="3">
    <source>
        <dbReference type="Proteomes" id="UP001597287"/>
    </source>
</evidence>
<name>A0ABW5EK01_9BURK</name>
<dbReference type="EMBL" id="JBHUIG010000003">
    <property type="protein sequence ID" value="MFD2317992.1"/>
    <property type="molecule type" value="Genomic_DNA"/>
</dbReference>